<dbReference type="SUPFAM" id="SSF55785">
    <property type="entry name" value="PYP-like sensor domain (PAS domain)"/>
    <property type="match status" value="1"/>
</dbReference>
<comment type="caution">
    <text evidence="17">The sequence shown here is derived from an EMBL/GenBank/DDBJ whole genome shotgun (WGS) entry which is preliminary data.</text>
</comment>
<proteinExistence type="predicted"/>
<reference evidence="17 18" key="1">
    <citation type="journal article" date="2019" name="Front. Microbiol.">
        <title>Genomes of Neutrophilic Sulfur-Oxidizing Chemolithoautotrophs Representing 9 Proteobacterial Species From 8 Genera.</title>
        <authorList>
            <person name="Watanabe T."/>
            <person name="Kojima H."/>
            <person name="Umezawa K."/>
            <person name="Hori C."/>
            <person name="Takasuka T.E."/>
            <person name="Kato Y."/>
            <person name="Fukui M."/>
        </authorList>
    </citation>
    <scope>NUCLEOTIDE SEQUENCE [LARGE SCALE GENOMIC DNA]</scope>
    <source>
        <strain evidence="17 18">TTN</strain>
    </source>
</reference>
<dbReference type="PANTHER" id="PTHR42878:SF7">
    <property type="entry name" value="SENSOR HISTIDINE KINASE GLRK"/>
    <property type="match status" value="1"/>
</dbReference>
<dbReference type="Pfam" id="PF19312">
    <property type="entry name" value="NtrY_N"/>
    <property type="match status" value="1"/>
</dbReference>
<dbReference type="InterPro" id="IPR003594">
    <property type="entry name" value="HATPase_dom"/>
</dbReference>
<evidence type="ECO:0000256" key="11">
    <source>
        <dbReference type="ARBA" id="ARBA00022989"/>
    </source>
</evidence>
<dbReference type="GO" id="GO:0005886">
    <property type="term" value="C:plasma membrane"/>
    <property type="evidence" value="ECO:0007669"/>
    <property type="project" value="UniProtKB-SubCell"/>
</dbReference>
<keyword evidence="10" id="KW-0067">ATP-binding</keyword>
<dbReference type="Gene3D" id="6.10.340.10">
    <property type="match status" value="1"/>
</dbReference>
<evidence type="ECO:0000256" key="9">
    <source>
        <dbReference type="ARBA" id="ARBA00022777"/>
    </source>
</evidence>
<feature type="transmembrane region" description="Helical" evidence="14">
    <location>
        <begin position="77"/>
        <end position="98"/>
    </location>
</feature>
<dbReference type="InterPro" id="IPR036097">
    <property type="entry name" value="HisK_dim/P_sf"/>
</dbReference>
<dbReference type="CDD" id="cd00082">
    <property type="entry name" value="HisKA"/>
    <property type="match status" value="1"/>
</dbReference>
<evidence type="ECO:0000256" key="13">
    <source>
        <dbReference type="ARBA" id="ARBA00023136"/>
    </source>
</evidence>
<keyword evidence="13 14" id="KW-0472">Membrane</keyword>
<dbReference type="Gene3D" id="1.10.287.130">
    <property type="match status" value="1"/>
</dbReference>
<dbReference type="PANTHER" id="PTHR42878">
    <property type="entry name" value="TWO-COMPONENT HISTIDINE KINASE"/>
    <property type="match status" value="1"/>
</dbReference>
<dbReference type="Pfam" id="PF00672">
    <property type="entry name" value="HAMP"/>
    <property type="match status" value="1"/>
</dbReference>
<dbReference type="NCBIfam" id="TIGR00229">
    <property type="entry name" value="sensory_box"/>
    <property type="match status" value="1"/>
</dbReference>
<comment type="subcellular location">
    <subcellularLocation>
        <location evidence="2">Cell membrane</location>
        <topology evidence="2">Multi-pass membrane protein</topology>
    </subcellularLocation>
</comment>
<feature type="transmembrane region" description="Helical" evidence="14">
    <location>
        <begin position="274"/>
        <end position="297"/>
    </location>
</feature>
<dbReference type="SMART" id="SM00387">
    <property type="entry name" value="HATPase_c"/>
    <property type="match status" value="1"/>
</dbReference>
<dbReference type="SMART" id="SM00388">
    <property type="entry name" value="HisKA"/>
    <property type="match status" value="1"/>
</dbReference>
<dbReference type="CDD" id="cd06225">
    <property type="entry name" value="HAMP"/>
    <property type="match status" value="1"/>
</dbReference>
<dbReference type="InterPro" id="IPR005467">
    <property type="entry name" value="His_kinase_dom"/>
</dbReference>
<evidence type="ECO:0000256" key="5">
    <source>
        <dbReference type="ARBA" id="ARBA00022553"/>
    </source>
</evidence>
<evidence type="ECO:0000256" key="6">
    <source>
        <dbReference type="ARBA" id="ARBA00022679"/>
    </source>
</evidence>
<evidence type="ECO:0000313" key="17">
    <source>
        <dbReference type="EMBL" id="GBL45670.1"/>
    </source>
</evidence>
<dbReference type="AlphaFoldDB" id="A0A401JDP0"/>
<evidence type="ECO:0000256" key="3">
    <source>
        <dbReference type="ARBA" id="ARBA00012438"/>
    </source>
</evidence>
<keyword evidence="12" id="KW-0902">Two-component regulatory system</keyword>
<dbReference type="GO" id="GO:0007234">
    <property type="term" value="P:osmosensory signaling via phosphorelay pathway"/>
    <property type="evidence" value="ECO:0007669"/>
    <property type="project" value="TreeGrafter"/>
</dbReference>
<dbReference type="SMART" id="SM00091">
    <property type="entry name" value="PAS"/>
    <property type="match status" value="1"/>
</dbReference>
<dbReference type="InterPro" id="IPR045671">
    <property type="entry name" value="NtrY-like_N"/>
</dbReference>
<evidence type="ECO:0000259" key="15">
    <source>
        <dbReference type="PROSITE" id="PS50109"/>
    </source>
</evidence>
<evidence type="ECO:0000256" key="14">
    <source>
        <dbReference type="SAM" id="Phobius"/>
    </source>
</evidence>
<dbReference type="GO" id="GO:0005524">
    <property type="term" value="F:ATP binding"/>
    <property type="evidence" value="ECO:0007669"/>
    <property type="project" value="UniProtKB-KW"/>
</dbReference>
<dbReference type="InterPro" id="IPR017232">
    <property type="entry name" value="NtrY"/>
</dbReference>
<dbReference type="GO" id="GO:0000156">
    <property type="term" value="F:phosphorelay response regulator activity"/>
    <property type="evidence" value="ECO:0007669"/>
    <property type="project" value="TreeGrafter"/>
</dbReference>
<evidence type="ECO:0000256" key="8">
    <source>
        <dbReference type="ARBA" id="ARBA00022741"/>
    </source>
</evidence>
<dbReference type="PIRSF" id="PIRSF037532">
    <property type="entry name" value="STHK_NtrY"/>
    <property type="match status" value="1"/>
</dbReference>
<evidence type="ECO:0000256" key="2">
    <source>
        <dbReference type="ARBA" id="ARBA00004651"/>
    </source>
</evidence>
<keyword evidence="4" id="KW-1003">Cell membrane</keyword>
<keyword evidence="6" id="KW-0808">Transferase</keyword>
<dbReference type="EMBL" id="BGOW01000014">
    <property type="protein sequence ID" value="GBL45670.1"/>
    <property type="molecule type" value="Genomic_DNA"/>
</dbReference>
<dbReference type="InterPro" id="IPR050351">
    <property type="entry name" value="BphY/WalK/GraS-like"/>
</dbReference>
<dbReference type="PROSITE" id="PS50109">
    <property type="entry name" value="HIS_KIN"/>
    <property type="match status" value="1"/>
</dbReference>
<evidence type="ECO:0000256" key="1">
    <source>
        <dbReference type="ARBA" id="ARBA00000085"/>
    </source>
</evidence>
<dbReference type="PROSITE" id="PS50885">
    <property type="entry name" value="HAMP"/>
    <property type="match status" value="1"/>
</dbReference>
<gene>
    <name evidence="17" type="ORF">SFMTTN_1480</name>
</gene>
<comment type="catalytic activity">
    <reaction evidence="1">
        <text>ATP + protein L-histidine = ADP + protein N-phospho-L-histidine.</text>
        <dbReference type="EC" id="2.7.13.3"/>
    </reaction>
</comment>
<dbReference type="Pfam" id="PF02518">
    <property type="entry name" value="HATPase_c"/>
    <property type="match status" value="1"/>
</dbReference>
<evidence type="ECO:0000256" key="10">
    <source>
        <dbReference type="ARBA" id="ARBA00022840"/>
    </source>
</evidence>
<keyword evidence="7 14" id="KW-0812">Transmembrane</keyword>
<dbReference type="SMART" id="SM00304">
    <property type="entry name" value="HAMP"/>
    <property type="match status" value="1"/>
</dbReference>
<sequence length="710" mass="77866">MKYLVLLGFGIGAVLVYLLSSASANTELFARNFPYLLAVTGALVTALLVLVGYQIIQLRHKIKHGVFGAKLTVRLMLVFGLMALLPGAVVYGVSVQFLSKSIESWFDVRVDNALGSGLNLGQAVLDNLQRELTKKAESMALALADQPPAAHIHLLNTLREQSGVQEATLFSERGKIIAFAGNERAGMLPMIPGNTILWQVRQQQPYSRIESIPNRGLLVRVVVPVNLLSFTENIRVLQLMQPVPPKLAKDAEAVRTAYQDYQELSLSRLGLKRLYGLTLTLIMLLALLVMIALAFLISEQMAAPLRALAKGTRAVAKGDFTQMHPVHSRDELGILTQSFNRMTRQLAEARNAAEVSREQIEKSHAYLENILANLTSGVVAFDEQLQVRSINPLAEQILDVTAGTLRGAQLYQWGSRAPALAEFAGEIAAQFKLHGDISWRQQIEYGADGNKRTLLVHGTHLPSGVDNGYVLVFDDITHLIKAQRDAAWGEVARRLAHEIKNPLTPIQLSAERIQHKFASKLDAADAETLTRSTQTIVNQVSAMKEMVNAFAEYARTPTVQLEAIELNALVREVLSMYEPGPGMVLNLAADLPQVLGDRKLLRQVIHNLLQNAQDALADSHDPHIVLTTTQSESGVQFSIADNGPGFPPALMERLFEPYATTKPKGTGLGLAIVKKIIEEHHGMIRIENIKPHGASVCIRLPVAPILETSV</sequence>
<dbReference type="GO" id="GO:0000155">
    <property type="term" value="F:phosphorelay sensor kinase activity"/>
    <property type="evidence" value="ECO:0007669"/>
    <property type="project" value="InterPro"/>
</dbReference>
<dbReference type="InterPro" id="IPR000014">
    <property type="entry name" value="PAS"/>
</dbReference>
<dbReference type="SUPFAM" id="SSF55874">
    <property type="entry name" value="ATPase domain of HSP90 chaperone/DNA topoisomerase II/histidine kinase"/>
    <property type="match status" value="1"/>
</dbReference>
<dbReference type="Gene3D" id="3.30.450.20">
    <property type="entry name" value="PAS domain"/>
    <property type="match status" value="1"/>
</dbReference>
<keyword evidence="9" id="KW-0418">Kinase</keyword>
<dbReference type="SUPFAM" id="SSF47384">
    <property type="entry name" value="Homodimeric domain of signal transducing histidine kinase"/>
    <property type="match status" value="1"/>
</dbReference>
<dbReference type="OrthoDB" id="9815750at2"/>
<dbReference type="EC" id="2.7.13.3" evidence="3"/>
<evidence type="ECO:0000256" key="12">
    <source>
        <dbReference type="ARBA" id="ARBA00023012"/>
    </source>
</evidence>
<feature type="transmembrane region" description="Helical" evidence="14">
    <location>
        <begin position="34"/>
        <end position="56"/>
    </location>
</feature>
<keyword evidence="8" id="KW-0547">Nucleotide-binding</keyword>
<dbReference type="Gene3D" id="3.30.565.10">
    <property type="entry name" value="Histidine kinase-like ATPase, C-terminal domain"/>
    <property type="match status" value="1"/>
</dbReference>
<organism evidence="17 18">
    <name type="scientific">Sulfuriferula multivorans</name>
    <dbReference type="NCBI Taxonomy" id="1559896"/>
    <lineage>
        <taxon>Bacteria</taxon>
        <taxon>Pseudomonadati</taxon>
        <taxon>Pseudomonadota</taxon>
        <taxon>Betaproteobacteria</taxon>
        <taxon>Nitrosomonadales</taxon>
        <taxon>Sulfuricellaceae</taxon>
        <taxon>Sulfuriferula</taxon>
    </lineage>
</organism>
<dbReference type="InterPro" id="IPR035965">
    <property type="entry name" value="PAS-like_dom_sf"/>
</dbReference>
<name>A0A401JDP0_9PROT</name>
<evidence type="ECO:0000313" key="18">
    <source>
        <dbReference type="Proteomes" id="UP000286806"/>
    </source>
</evidence>
<feature type="domain" description="HAMP" evidence="16">
    <location>
        <begin position="299"/>
        <end position="351"/>
    </location>
</feature>
<protein>
    <recommendedName>
        <fullName evidence="3">histidine kinase</fullName>
        <ecNumber evidence="3">2.7.13.3</ecNumber>
    </recommendedName>
</protein>
<feature type="domain" description="Histidine kinase" evidence="15">
    <location>
        <begin position="494"/>
        <end position="704"/>
    </location>
</feature>
<dbReference type="RefSeq" id="WP_124704481.1">
    <property type="nucleotide sequence ID" value="NZ_BGOW01000014.1"/>
</dbReference>
<dbReference type="Proteomes" id="UP000286806">
    <property type="component" value="Unassembled WGS sequence"/>
</dbReference>
<dbReference type="SUPFAM" id="SSF158472">
    <property type="entry name" value="HAMP domain-like"/>
    <property type="match status" value="1"/>
</dbReference>
<evidence type="ECO:0000259" key="16">
    <source>
        <dbReference type="PROSITE" id="PS50885"/>
    </source>
</evidence>
<keyword evidence="18" id="KW-1185">Reference proteome</keyword>
<evidence type="ECO:0000256" key="7">
    <source>
        <dbReference type="ARBA" id="ARBA00022692"/>
    </source>
</evidence>
<dbReference type="GO" id="GO:0030295">
    <property type="term" value="F:protein kinase activator activity"/>
    <property type="evidence" value="ECO:0007669"/>
    <property type="project" value="TreeGrafter"/>
</dbReference>
<dbReference type="InterPro" id="IPR004358">
    <property type="entry name" value="Sig_transdc_His_kin-like_C"/>
</dbReference>
<accession>A0A401JDP0</accession>
<dbReference type="PRINTS" id="PR00344">
    <property type="entry name" value="BCTRLSENSOR"/>
</dbReference>
<keyword evidence="11 14" id="KW-1133">Transmembrane helix</keyword>
<dbReference type="Pfam" id="PF00512">
    <property type="entry name" value="HisKA"/>
    <property type="match status" value="1"/>
</dbReference>
<keyword evidence="5" id="KW-0597">Phosphoprotein</keyword>
<evidence type="ECO:0000256" key="4">
    <source>
        <dbReference type="ARBA" id="ARBA00022475"/>
    </source>
</evidence>
<dbReference type="InterPro" id="IPR003660">
    <property type="entry name" value="HAMP_dom"/>
</dbReference>
<dbReference type="InterPro" id="IPR003661">
    <property type="entry name" value="HisK_dim/P_dom"/>
</dbReference>
<dbReference type="InterPro" id="IPR036890">
    <property type="entry name" value="HATPase_C_sf"/>
</dbReference>
<dbReference type="FunFam" id="1.10.287.130:FF:000107">
    <property type="entry name" value="Sensor histidine kinase YycG"/>
    <property type="match status" value="1"/>
</dbReference>